<feature type="transmembrane region" description="Helical" evidence="6">
    <location>
        <begin position="213"/>
        <end position="236"/>
    </location>
</feature>
<dbReference type="AlphaFoldDB" id="A0AA49JIB1"/>
<feature type="transmembrane region" description="Helical" evidence="6">
    <location>
        <begin position="118"/>
        <end position="141"/>
    </location>
</feature>
<evidence type="ECO:0000256" key="4">
    <source>
        <dbReference type="ARBA" id="ARBA00022989"/>
    </source>
</evidence>
<feature type="domain" description="EamA" evidence="7">
    <location>
        <begin position="152"/>
        <end position="290"/>
    </location>
</feature>
<feature type="transmembrane region" description="Helical" evidence="6">
    <location>
        <begin position="273"/>
        <end position="291"/>
    </location>
</feature>
<dbReference type="PANTHER" id="PTHR32322:SF2">
    <property type="entry name" value="EAMA DOMAIN-CONTAINING PROTEIN"/>
    <property type="match status" value="1"/>
</dbReference>
<feature type="transmembrane region" description="Helical" evidence="6">
    <location>
        <begin position="153"/>
        <end position="171"/>
    </location>
</feature>
<reference evidence="8" key="1">
    <citation type="journal article" date="2023" name="Comput. Struct. Biotechnol. J.">
        <title>Discovery of a novel marine Bacteroidetes with a rich repertoire of carbohydrate-active enzymes.</title>
        <authorList>
            <person name="Chen B."/>
            <person name="Liu G."/>
            <person name="Chen Q."/>
            <person name="Wang H."/>
            <person name="Liu L."/>
            <person name="Tang K."/>
        </authorList>
    </citation>
    <scope>NUCLEOTIDE SEQUENCE</scope>
    <source>
        <strain evidence="8">TK19036</strain>
    </source>
</reference>
<dbReference type="PANTHER" id="PTHR32322">
    <property type="entry name" value="INNER MEMBRANE TRANSPORTER"/>
    <property type="match status" value="1"/>
</dbReference>
<comment type="subcellular location">
    <subcellularLocation>
        <location evidence="1">Membrane</location>
        <topology evidence="1">Multi-pass membrane protein</topology>
    </subcellularLocation>
</comment>
<dbReference type="InterPro" id="IPR050638">
    <property type="entry name" value="AA-Vitamin_Transporters"/>
</dbReference>
<evidence type="ECO:0000313" key="8">
    <source>
        <dbReference type="EMBL" id="WKN34137.1"/>
    </source>
</evidence>
<keyword evidence="3 6" id="KW-0812">Transmembrane</keyword>
<accession>A0AA49JIB1</accession>
<evidence type="ECO:0000259" key="7">
    <source>
        <dbReference type="Pfam" id="PF00892"/>
    </source>
</evidence>
<comment type="similarity">
    <text evidence="2">Belongs to the EamA transporter family.</text>
</comment>
<organism evidence="8">
    <name type="scientific">Roseihalotalea indica</name>
    <dbReference type="NCBI Taxonomy" id="2867963"/>
    <lineage>
        <taxon>Bacteria</taxon>
        <taxon>Pseudomonadati</taxon>
        <taxon>Bacteroidota</taxon>
        <taxon>Cytophagia</taxon>
        <taxon>Cytophagales</taxon>
        <taxon>Catalimonadaceae</taxon>
        <taxon>Roseihalotalea</taxon>
    </lineage>
</organism>
<evidence type="ECO:0000256" key="5">
    <source>
        <dbReference type="ARBA" id="ARBA00023136"/>
    </source>
</evidence>
<protein>
    <submittedName>
        <fullName evidence="8">EamA family transporter</fullName>
    </submittedName>
</protein>
<evidence type="ECO:0000256" key="3">
    <source>
        <dbReference type="ARBA" id="ARBA00022692"/>
    </source>
</evidence>
<gene>
    <name evidence="8" type="ORF">K4G66_17300</name>
</gene>
<feature type="transmembrane region" description="Helical" evidence="6">
    <location>
        <begin position="5"/>
        <end position="25"/>
    </location>
</feature>
<feature type="transmembrane region" description="Helical" evidence="6">
    <location>
        <begin position="183"/>
        <end position="201"/>
    </location>
</feature>
<dbReference type="EMBL" id="CP120682">
    <property type="protein sequence ID" value="WKN34137.1"/>
    <property type="molecule type" value="Genomic_DNA"/>
</dbReference>
<evidence type="ECO:0000256" key="6">
    <source>
        <dbReference type="SAM" id="Phobius"/>
    </source>
</evidence>
<feature type="transmembrane region" description="Helical" evidence="6">
    <location>
        <begin position="89"/>
        <end position="106"/>
    </location>
</feature>
<keyword evidence="5 6" id="KW-0472">Membrane</keyword>
<reference evidence="8" key="2">
    <citation type="journal article" date="2024" name="Antonie Van Leeuwenhoek">
        <title>Roseihalotalea indica gen. nov., sp. nov., a halophilic Bacteroidetes from mesopelagic Southwest Indian Ocean with higher carbohydrate metabolic potential.</title>
        <authorList>
            <person name="Chen B."/>
            <person name="Zhang M."/>
            <person name="Lin D."/>
            <person name="Ye J."/>
            <person name="Tang K."/>
        </authorList>
    </citation>
    <scope>NUCLEOTIDE SEQUENCE</scope>
    <source>
        <strain evidence="8">TK19036</strain>
    </source>
</reference>
<sequence length="308" mass="33645">MRVILAYFVIYFIWGANFIAIFFAIQSVPPFLMVGLRFFIAGSIFYLVDYLAHRKPLSFRESLPAIKQGFWLNVCGSGALVWAEQYVPSGLASIVVAAVPVWMILLDTHNWGSNLRNGWIITGLLLGIGGVILLVGANGILPQHSSPQEFYRGIAFLLLGTLGWAYGSIFSKKLKSSISLSSQLAAQMTSAGGLLIVIGMVQGELSHFSVYEISANSLLALGHLIIFGSVIGYLSYIWLLQNRPTAEVGTYTFVNPLTAVVLGALLAGEAVTWESARAMLLIILAILCINYHKPIRRIFLPTPTKPSH</sequence>
<keyword evidence="4 6" id="KW-1133">Transmembrane helix</keyword>
<dbReference type="InterPro" id="IPR037185">
    <property type="entry name" value="EmrE-like"/>
</dbReference>
<evidence type="ECO:0000256" key="2">
    <source>
        <dbReference type="ARBA" id="ARBA00007362"/>
    </source>
</evidence>
<dbReference type="SUPFAM" id="SSF103481">
    <property type="entry name" value="Multidrug resistance efflux transporter EmrE"/>
    <property type="match status" value="2"/>
</dbReference>
<dbReference type="Pfam" id="PF00892">
    <property type="entry name" value="EamA"/>
    <property type="match status" value="2"/>
</dbReference>
<evidence type="ECO:0000256" key="1">
    <source>
        <dbReference type="ARBA" id="ARBA00004141"/>
    </source>
</evidence>
<feature type="transmembrane region" description="Helical" evidence="6">
    <location>
        <begin position="248"/>
        <end position="267"/>
    </location>
</feature>
<dbReference type="GO" id="GO:0016020">
    <property type="term" value="C:membrane"/>
    <property type="evidence" value="ECO:0007669"/>
    <property type="project" value="UniProtKB-SubCell"/>
</dbReference>
<dbReference type="InterPro" id="IPR000620">
    <property type="entry name" value="EamA_dom"/>
</dbReference>
<proteinExistence type="inferred from homology"/>
<feature type="domain" description="EamA" evidence="7">
    <location>
        <begin position="3"/>
        <end position="135"/>
    </location>
</feature>
<name>A0AA49JIB1_9BACT</name>